<feature type="compositionally biased region" description="Pro residues" evidence="6">
    <location>
        <begin position="22"/>
        <end position="40"/>
    </location>
</feature>
<evidence type="ECO:0000259" key="7">
    <source>
        <dbReference type="PROSITE" id="PS50157"/>
    </source>
</evidence>
<dbReference type="EMBL" id="MVGC01000287">
    <property type="protein sequence ID" value="RJE20658.1"/>
    <property type="molecule type" value="Genomic_DNA"/>
</dbReference>
<protein>
    <recommendedName>
        <fullName evidence="7">C2H2-type domain-containing protein</fullName>
    </recommendedName>
</protein>
<dbReference type="GO" id="GO:0008270">
    <property type="term" value="F:zinc ion binding"/>
    <property type="evidence" value="ECO:0007669"/>
    <property type="project" value="UniProtKB-KW"/>
</dbReference>
<evidence type="ECO:0000256" key="5">
    <source>
        <dbReference type="PROSITE-ProRule" id="PRU00042"/>
    </source>
</evidence>
<dbReference type="OrthoDB" id="6105938at2759"/>
<gene>
    <name evidence="8" type="ORF">PHISCL_07001</name>
</gene>
<evidence type="ECO:0000313" key="9">
    <source>
        <dbReference type="Proteomes" id="UP000266188"/>
    </source>
</evidence>
<dbReference type="PROSITE" id="PS50157">
    <property type="entry name" value="ZINC_FINGER_C2H2_2"/>
    <property type="match status" value="2"/>
</dbReference>
<reference evidence="9" key="1">
    <citation type="submission" date="2017-02" db="EMBL/GenBank/DDBJ databases">
        <authorList>
            <person name="Tafer H."/>
            <person name="Lopandic K."/>
        </authorList>
    </citation>
    <scope>NUCLEOTIDE SEQUENCE [LARGE SCALE GENOMIC DNA]</scope>
    <source>
        <strain evidence="9">CBS 366.77</strain>
    </source>
</reference>
<evidence type="ECO:0000256" key="2">
    <source>
        <dbReference type="ARBA" id="ARBA00022737"/>
    </source>
</evidence>
<dbReference type="PANTHER" id="PTHR24379:SF121">
    <property type="entry name" value="C2H2-TYPE DOMAIN-CONTAINING PROTEIN"/>
    <property type="match status" value="1"/>
</dbReference>
<dbReference type="SMART" id="SM00355">
    <property type="entry name" value="ZnF_C2H2"/>
    <property type="match status" value="7"/>
</dbReference>
<proteinExistence type="predicted"/>
<dbReference type="Gene3D" id="3.30.160.60">
    <property type="entry name" value="Classic Zinc Finger"/>
    <property type="match status" value="2"/>
</dbReference>
<dbReference type="PROSITE" id="PS00028">
    <property type="entry name" value="ZINC_FINGER_C2H2_1"/>
    <property type="match status" value="1"/>
</dbReference>
<evidence type="ECO:0000256" key="1">
    <source>
        <dbReference type="ARBA" id="ARBA00022723"/>
    </source>
</evidence>
<dbReference type="InterPro" id="IPR036236">
    <property type="entry name" value="Znf_C2H2_sf"/>
</dbReference>
<dbReference type="AlphaFoldDB" id="A0A3A2ZC24"/>
<name>A0A3A2ZC24_9EURO</name>
<evidence type="ECO:0000313" key="8">
    <source>
        <dbReference type="EMBL" id="RJE20658.1"/>
    </source>
</evidence>
<keyword evidence="9" id="KW-1185">Reference proteome</keyword>
<keyword evidence="3 5" id="KW-0863">Zinc-finger</keyword>
<dbReference type="InterPro" id="IPR013087">
    <property type="entry name" value="Znf_C2H2_type"/>
</dbReference>
<evidence type="ECO:0000256" key="6">
    <source>
        <dbReference type="SAM" id="MobiDB-lite"/>
    </source>
</evidence>
<dbReference type="SUPFAM" id="SSF57667">
    <property type="entry name" value="beta-beta-alpha zinc fingers"/>
    <property type="match status" value="1"/>
</dbReference>
<evidence type="ECO:0000256" key="3">
    <source>
        <dbReference type="ARBA" id="ARBA00022771"/>
    </source>
</evidence>
<keyword evidence="4" id="KW-0862">Zinc</keyword>
<keyword evidence="2" id="KW-0677">Repeat</keyword>
<dbReference type="Pfam" id="PF12874">
    <property type="entry name" value="zf-met"/>
    <property type="match status" value="1"/>
</dbReference>
<dbReference type="Proteomes" id="UP000266188">
    <property type="component" value="Unassembled WGS sequence"/>
</dbReference>
<dbReference type="STRING" id="2070753.A0A3A2ZC24"/>
<sequence length="455" mass="50487">MNRRSATLPSRSRREEISHGLPAPPSEMVPPSLPPRPPSVKPHQYPEHDMPPGLNPGSLPPGGFLGPPRGFRLASLHPRYPATPRLMTAPPAPLPPRPDVSSLPHTPWVPHPGIPGVHPPCPGMTGPFGAPGATPYPGMTGPAGAPGAAAPFPSLPVPLPGQPPQLLVPLPREGGAPIHCSTCNCNFATMDALINHCRTTTKHHIEIGPHLTFNGQAYNCNLCRRFFDTRDALLMHLRNSTRHLWCERCKHVFPDAASMVSHLHSSSKHHICNTCGGRFDFEHEHEHIAHDIAVHNYCRECGYYFDTAELLQQHQIRGHTFYCEFCGAPFQSENQMLMHRATHLPRNLRCPGCPEMFRQFSAILKHIEDGRCASGYNELDVNEIARMFYRHHEYVTVEDNKGGWSFKCPGCSARLDYLSRVYQHAENTGSCKFLLSMHGCLSDLSHFIGGRIPWG</sequence>
<feature type="compositionally biased region" description="Polar residues" evidence="6">
    <location>
        <begin position="1"/>
        <end position="10"/>
    </location>
</feature>
<dbReference type="PANTHER" id="PTHR24379">
    <property type="entry name" value="KRAB AND ZINC FINGER DOMAIN-CONTAINING"/>
    <property type="match status" value="1"/>
</dbReference>
<accession>A0A3A2ZC24</accession>
<feature type="domain" description="C2H2-type" evidence="7">
    <location>
        <begin position="321"/>
        <end position="343"/>
    </location>
</feature>
<comment type="caution">
    <text evidence="8">The sequence shown here is derived from an EMBL/GenBank/DDBJ whole genome shotgun (WGS) entry which is preliminary data.</text>
</comment>
<keyword evidence="1" id="KW-0479">Metal-binding</keyword>
<feature type="region of interest" description="Disordered" evidence="6">
    <location>
        <begin position="1"/>
        <end position="67"/>
    </location>
</feature>
<evidence type="ECO:0000256" key="4">
    <source>
        <dbReference type="ARBA" id="ARBA00022833"/>
    </source>
</evidence>
<organism evidence="8 9">
    <name type="scientific">Aspergillus sclerotialis</name>
    <dbReference type="NCBI Taxonomy" id="2070753"/>
    <lineage>
        <taxon>Eukaryota</taxon>
        <taxon>Fungi</taxon>
        <taxon>Dikarya</taxon>
        <taxon>Ascomycota</taxon>
        <taxon>Pezizomycotina</taxon>
        <taxon>Eurotiomycetes</taxon>
        <taxon>Eurotiomycetidae</taxon>
        <taxon>Eurotiales</taxon>
        <taxon>Aspergillaceae</taxon>
        <taxon>Aspergillus</taxon>
        <taxon>Aspergillus subgen. Polypaecilum</taxon>
    </lineage>
</organism>
<feature type="domain" description="C2H2-type" evidence="7">
    <location>
        <begin position="218"/>
        <end position="243"/>
    </location>
</feature>